<proteinExistence type="predicted"/>
<dbReference type="EMBL" id="HBIM01001756">
    <property type="protein sequence ID" value="CAE0403328.1"/>
    <property type="molecule type" value="Transcribed_RNA"/>
</dbReference>
<name>A0A7S3KWT6_9STRA</name>
<reference evidence="2" key="1">
    <citation type="submission" date="2021-01" db="EMBL/GenBank/DDBJ databases">
        <authorList>
            <person name="Corre E."/>
            <person name="Pelletier E."/>
            <person name="Niang G."/>
            <person name="Scheremetjew M."/>
            <person name="Finn R."/>
            <person name="Kale V."/>
            <person name="Holt S."/>
            <person name="Cochrane G."/>
            <person name="Meng A."/>
            <person name="Brown T."/>
            <person name="Cohen L."/>
        </authorList>
    </citation>
    <scope>NUCLEOTIDE SEQUENCE</scope>
    <source>
        <strain evidence="2">CCMP127</strain>
    </source>
</reference>
<dbReference type="InterPro" id="IPR027417">
    <property type="entry name" value="P-loop_NTPase"/>
</dbReference>
<evidence type="ECO:0000313" key="2">
    <source>
        <dbReference type="EMBL" id="CAE0403328.1"/>
    </source>
</evidence>
<protein>
    <submittedName>
        <fullName evidence="2">Uncharacterized protein</fullName>
    </submittedName>
</protein>
<gene>
    <name evidence="2" type="ORF">ACOF00016_LOCUS1538</name>
</gene>
<keyword evidence="1" id="KW-0175">Coiled coil</keyword>
<evidence type="ECO:0000256" key="1">
    <source>
        <dbReference type="SAM" id="Coils"/>
    </source>
</evidence>
<dbReference type="AlphaFoldDB" id="A0A7S3KWT6"/>
<dbReference type="Gene3D" id="3.40.50.300">
    <property type="entry name" value="P-loop containing nucleotide triphosphate hydrolases"/>
    <property type="match status" value="1"/>
</dbReference>
<feature type="coiled-coil region" evidence="1">
    <location>
        <begin position="67"/>
        <end position="101"/>
    </location>
</feature>
<organism evidence="2">
    <name type="scientific">Amphora coffeiformis</name>
    <dbReference type="NCBI Taxonomy" id="265554"/>
    <lineage>
        <taxon>Eukaryota</taxon>
        <taxon>Sar</taxon>
        <taxon>Stramenopiles</taxon>
        <taxon>Ochrophyta</taxon>
        <taxon>Bacillariophyta</taxon>
        <taxon>Bacillariophyceae</taxon>
        <taxon>Bacillariophycidae</taxon>
        <taxon>Thalassiophysales</taxon>
        <taxon>Catenulaceae</taxon>
        <taxon>Amphora</taxon>
    </lineage>
</organism>
<accession>A0A7S3KWT6</accession>
<sequence length="378" mass="42667">MNEYSMLFLRRNILTCSGLVLLLCLAASLLLLQVDFNNSPRSLRHLVSTVRQASTPSKAPEDTVSGIETIEEQARQEELALQRQQEQRQKQQQTSSSAQDDSIQFVFVIGLEGSGHHILRAVFPESPAFQRKEAMGLGQVTHDLRRLVYPHGIWEGVCTDLAQEADGQTAFDNLVQAFQTTHQQARDANAENEPLMIALNACEGGTMQSYPNLAGDCRPFHYPDMDALYAACDAAGVQCGHIYLYRDPYEVIHSAQRRNFNPSVIDGIKLYYSMLGVILSQLHGHPERTLACWNLLDNEQSPPSEREDRMRDLFGWKDQDAFQQKINEVIRPHTPLSQPEREALVPSNLHVNMHSMMSAHNRVVDLCRAQVRENGYVV</sequence>